<protein>
    <submittedName>
        <fullName evidence="1">Uncharacterized protein</fullName>
    </submittedName>
</protein>
<dbReference type="EMBL" id="CAJFDH010000002">
    <property type="protein sequence ID" value="CAD5212283.1"/>
    <property type="molecule type" value="Genomic_DNA"/>
</dbReference>
<dbReference type="AlphaFoldDB" id="A0A811K9W7"/>
<dbReference type="EMBL" id="CAJFCW020000002">
    <property type="protein sequence ID" value="CAG9095473.1"/>
    <property type="molecule type" value="Genomic_DNA"/>
</dbReference>
<evidence type="ECO:0000313" key="1">
    <source>
        <dbReference type="EMBL" id="CAD5212283.1"/>
    </source>
</evidence>
<gene>
    <name evidence="1" type="ORF">BOKJ2_LOCUS4125</name>
</gene>
<dbReference type="Proteomes" id="UP000783686">
    <property type="component" value="Unassembled WGS sequence"/>
</dbReference>
<organism evidence="1 2">
    <name type="scientific">Bursaphelenchus okinawaensis</name>
    <dbReference type="NCBI Taxonomy" id="465554"/>
    <lineage>
        <taxon>Eukaryota</taxon>
        <taxon>Metazoa</taxon>
        <taxon>Ecdysozoa</taxon>
        <taxon>Nematoda</taxon>
        <taxon>Chromadorea</taxon>
        <taxon>Rhabditida</taxon>
        <taxon>Tylenchina</taxon>
        <taxon>Tylenchomorpha</taxon>
        <taxon>Aphelenchoidea</taxon>
        <taxon>Aphelenchoididae</taxon>
        <taxon>Bursaphelenchus</taxon>
    </lineage>
</organism>
<reference evidence="1" key="1">
    <citation type="submission" date="2020-09" db="EMBL/GenBank/DDBJ databases">
        <authorList>
            <person name="Kikuchi T."/>
        </authorList>
    </citation>
    <scope>NUCLEOTIDE SEQUENCE</scope>
    <source>
        <strain evidence="1">SH1</strain>
    </source>
</reference>
<comment type="caution">
    <text evidence="1">The sequence shown here is derived from an EMBL/GenBank/DDBJ whole genome shotgun (WGS) entry which is preliminary data.</text>
</comment>
<dbReference type="Proteomes" id="UP000614601">
    <property type="component" value="Unassembled WGS sequence"/>
</dbReference>
<keyword evidence="2" id="KW-1185">Reference proteome</keyword>
<proteinExistence type="predicted"/>
<evidence type="ECO:0000313" key="2">
    <source>
        <dbReference type="Proteomes" id="UP000614601"/>
    </source>
</evidence>
<name>A0A811K9W7_9BILA</name>
<sequence length="422" mass="49416">MPDNKLHFKPNCLGKELWDQILKHVTAMEDVCSFAMVNAYYYKVGGNDFKKLCLENAIFRLKNETWAYAFKRAGYRGPFPPSELKHYAFCDSSICCPYTGKMAVIVRLAHVLITNIDFSSKEYQLLDFTEYNYVSKVQITNRGKQMIVDTYRAYIVYDLTKNSIVRVYEAERSDRYISKYTIYRNGVLTDVLNQKEFAVCAKSYWINIKKVNNYGIRKYIGYVSEDNRFVLIETSTGREMALCEITREGIWVDIDDDSDSLVIRRRKFRLFDIRTQTSIIDVDLTSTRHHLTSIQCIYSIHLKNFICYNNRKKRWEDLGHFPYISVKPIMYCGTDFVLPMMSLYEAWKEISEVKYAPYVFYLDFSKSKIQAKTVVNVKSEERGKIHKLCDITVEDGDDAASIKKKFKETIDYITRSEVSNSC</sequence>
<accession>A0A811K9W7</accession>